<dbReference type="Proteomes" id="UP000295182">
    <property type="component" value="Unassembled WGS sequence"/>
</dbReference>
<feature type="transmembrane region" description="Helical" evidence="1">
    <location>
        <begin position="74"/>
        <end position="94"/>
    </location>
</feature>
<protein>
    <recommendedName>
        <fullName evidence="4">Transmembrane protein</fullName>
    </recommendedName>
</protein>
<keyword evidence="1" id="KW-1133">Transmembrane helix</keyword>
<evidence type="ECO:0000313" key="2">
    <source>
        <dbReference type="EMBL" id="TCP19045.1"/>
    </source>
</evidence>
<dbReference type="RefSeq" id="WP_119012989.1">
    <property type="nucleotide sequence ID" value="NZ_QXNC01000011.1"/>
</dbReference>
<feature type="transmembrane region" description="Helical" evidence="1">
    <location>
        <begin position="115"/>
        <end position="133"/>
    </location>
</feature>
<dbReference type="EMBL" id="SLXH01000007">
    <property type="protein sequence ID" value="TCP19045.1"/>
    <property type="molecule type" value="Genomic_DNA"/>
</dbReference>
<evidence type="ECO:0008006" key="4">
    <source>
        <dbReference type="Google" id="ProtNLM"/>
    </source>
</evidence>
<keyword evidence="3" id="KW-1185">Reference proteome</keyword>
<sequence length="182" mass="19867">MLLDIALHQPHVLLSIVRRTPLWVWGLLVSLLWLGLGQMLPRRAGLRRVLWMPVAMALFSAYGLAWAFSGRYGVGAVAAWLLAALAMATTSLLWRPQPPASTHYDTAEGRFHLPGSSVPLGLILGIFFTKYVVGVELALQPPLAHDSTFTLQVATLYGVFNGLLAARAARLWQLARQASAPC</sequence>
<reference evidence="2 3" key="1">
    <citation type="submission" date="2019-03" db="EMBL/GenBank/DDBJ databases">
        <title>Genomic Encyclopedia of Type Strains, Phase IV (KMG-IV): sequencing the most valuable type-strain genomes for metagenomic binning, comparative biology and taxonomic classification.</title>
        <authorList>
            <person name="Goeker M."/>
        </authorList>
    </citation>
    <scope>NUCLEOTIDE SEQUENCE [LARGE SCALE GENOMIC DNA]</scope>
    <source>
        <strain evidence="2 3">DSM 1837</strain>
    </source>
</reference>
<dbReference type="InterPro" id="IPR046730">
    <property type="entry name" value="DUF6622"/>
</dbReference>
<name>A0A4R2NDB1_9BURK</name>
<feature type="transmembrane region" description="Helical" evidence="1">
    <location>
        <begin position="49"/>
        <end position="68"/>
    </location>
</feature>
<feature type="transmembrane region" description="Helical" evidence="1">
    <location>
        <begin position="149"/>
        <end position="169"/>
    </location>
</feature>
<organism evidence="2 3">
    <name type="scientific">Simplicispira metamorpha</name>
    <dbReference type="NCBI Taxonomy" id="80881"/>
    <lineage>
        <taxon>Bacteria</taxon>
        <taxon>Pseudomonadati</taxon>
        <taxon>Pseudomonadota</taxon>
        <taxon>Betaproteobacteria</taxon>
        <taxon>Burkholderiales</taxon>
        <taxon>Comamonadaceae</taxon>
        <taxon>Simplicispira</taxon>
    </lineage>
</organism>
<proteinExistence type="predicted"/>
<keyword evidence="1" id="KW-0472">Membrane</keyword>
<gene>
    <name evidence="2" type="ORF">EV674_10741</name>
</gene>
<feature type="transmembrane region" description="Helical" evidence="1">
    <location>
        <begin position="20"/>
        <end position="37"/>
    </location>
</feature>
<evidence type="ECO:0000256" key="1">
    <source>
        <dbReference type="SAM" id="Phobius"/>
    </source>
</evidence>
<dbReference type="OrthoDB" id="3034721at2"/>
<dbReference type="Pfam" id="PF20327">
    <property type="entry name" value="DUF6622"/>
    <property type="match status" value="1"/>
</dbReference>
<comment type="caution">
    <text evidence="2">The sequence shown here is derived from an EMBL/GenBank/DDBJ whole genome shotgun (WGS) entry which is preliminary data.</text>
</comment>
<accession>A0A4R2NDB1</accession>
<evidence type="ECO:0000313" key="3">
    <source>
        <dbReference type="Proteomes" id="UP000295182"/>
    </source>
</evidence>
<dbReference type="AlphaFoldDB" id="A0A4R2NDB1"/>
<keyword evidence="1" id="KW-0812">Transmembrane</keyword>